<name>A0A8X6H6X8_TRICU</name>
<dbReference type="InterPro" id="IPR036865">
    <property type="entry name" value="CRAL-TRIO_dom_sf"/>
</dbReference>
<dbReference type="GO" id="GO:0016020">
    <property type="term" value="C:membrane"/>
    <property type="evidence" value="ECO:0007669"/>
    <property type="project" value="TreeGrafter"/>
</dbReference>
<dbReference type="OrthoDB" id="6483593at2759"/>
<proteinExistence type="predicted"/>
<accession>A0A8X6H6X8</accession>
<protein>
    <submittedName>
        <fullName evidence="2">Alpha-tocopherol transfer protein-like</fullName>
    </submittedName>
</protein>
<evidence type="ECO:0000313" key="3">
    <source>
        <dbReference type="Proteomes" id="UP000887116"/>
    </source>
</evidence>
<organism evidence="2 3">
    <name type="scientific">Trichonephila clavata</name>
    <name type="common">Joro spider</name>
    <name type="synonym">Nephila clavata</name>
    <dbReference type="NCBI Taxonomy" id="2740835"/>
    <lineage>
        <taxon>Eukaryota</taxon>
        <taxon>Metazoa</taxon>
        <taxon>Ecdysozoa</taxon>
        <taxon>Arthropoda</taxon>
        <taxon>Chelicerata</taxon>
        <taxon>Arachnida</taxon>
        <taxon>Araneae</taxon>
        <taxon>Araneomorphae</taxon>
        <taxon>Entelegynae</taxon>
        <taxon>Araneoidea</taxon>
        <taxon>Nephilidae</taxon>
        <taxon>Trichonephila</taxon>
    </lineage>
</organism>
<dbReference type="InterPro" id="IPR001251">
    <property type="entry name" value="CRAL-TRIO_dom"/>
</dbReference>
<dbReference type="SUPFAM" id="SSF46938">
    <property type="entry name" value="CRAL/TRIO N-terminal domain"/>
    <property type="match status" value="1"/>
</dbReference>
<dbReference type="Pfam" id="PF00650">
    <property type="entry name" value="CRAL_TRIO"/>
    <property type="match status" value="1"/>
</dbReference>
<dbReference type="Gene3D" id="1.20.5.1200">
    <property type="entry name" value="Alpha-tocopherol transfer"/>
    <property type="match status" value="1"/>
</dbReference>
<dbReference type="SMART" id="SM00516">
    <property type="entry name" value="SEC14"/>
    <property type="match status" value="1"/>
</dbReference>
<dbReference type="GO" id="GO:1902936">
    <property type="term" value="F:phosphatidylinositol bisphosphate binding"/>
    <property type="evidence" value="ECO:0007669"/>
    <property type="project" value="TreeGrafter"/>
</dbReference>
<dbReference type="PANTHER" id="PTHR10174">
    <property type="entry name" value="ALPHA-TOCOPHEROL TRANSFER PROTEIN-RELATED"/>
    <property type="match status" value="1"/>
</dbReference>
<evidence type="ECO:0000259" key="1">
    <source>
        <dbReference type="PROSITE" id="PS50191"/>
    </source>
</evidence>
<feature type="domain" description="CRAL-TRIO" evidence="1">
    <location>
        <begin position="101"/>
        <end position="262"/>
    </location>
</feature>
<dbReference type="Proteomes" id="UP000887116">
    <property type="component" value="Unassembled WGS sequence"/>
</dbReference>
<dbReference type="CDD" id="cd00170">
    <property type="entry name" value="SEC14"/>
    <property type="match status" value="1"/>
</dbReference>
<gene>
    <name evidence="2" type="primary">TTPAL_3</name>
    <name evidence="2" type="ORF">TNCT_357191</name>
</gene>
<dbReference type="PANTHER" id="PTHR10174:SF208">
    <property type="entry name" value="CRAL-TRIO DOMAIN-CONTAINING PROTEIN DDB_G0278031"/>
    <property type="match status" value="1"/>
</dbReference>
<comment type="caution">
    <text evidence="2">The sequence shown here is derived from an EMBL/GenBank/DDBJ whole genome shotgun (WGS) entry which is preliminary data.</text>
</comment>
<dbReference type="Gene3D" id="3.40.525.10">
    <property type="entry name" value="CRAL-TRIO lipid binding domain"/>
    <property type="match status" value="1"/>
</dbReference>
<keyword evidence="3" id="KW-1185">Reference proteome</keyword>
<dbReference type="AlphaFoldDB" id="A0A8X6H6X8"/>
<dbReference type="PROSITE" id="PS50191">
    <property type="entry name" value="CRAL_TRIO"/>
    <property type="match status" value="1"/>
</dbReference>
<sequence>MALERSDLLPYVMDHLPPFFVKKAKIELNETSEKRVSELLNLKQLAKNEDTICEINFTDDFLIQFLRQAKYDTQKAFSLLKNFIKLKRKYSNLFQSVPERYFSEIPSSKFGTILPLRCPDGCTIVYCQIGLWDPSELSIYDFRRLALMLFIQPLFDPMTQINGFKVIHDFDGTSLKHMRYCTPQDLRFQYHAALDCIPARYKEIHLVNDSFVLSTLWTITKQFLSPKIRKRVFFHSNGEELLNHFPRSVVPAKYGGDLTDCFQEDLIKQMTREYGSCPLGGQNNYY</sequence>
<dbReference type="PRINTS" id="PR00180">
    <property type="entry name" value="CRETINALDHBP"/>
</dbReference>
<evidence type="ECO:0000313" key="2">
    <source>
        <dbReference type="EMBL" id="GFQ68252.1"/>
    </source>
</evidence>
<dbReference type="InterPro" id="IPR036273">
    <property type="entry name" value="CRAL/TRIO_N_dom_sf"/>
</dbReference>
<dbReference type="SUPFAM" id="SSF52087">
    <property type="entry name" value="CRAL/TRIO domain"/>
    <property type="match status" value="1"/>
</dbReference>
<dbReference type="EMBL" id="BMAO01000641">
    <property type="protein sequence ID" value="GFQ68252.1"/>
    <property type="molecule type" value="Genomic_DNA"/>
</dbReference>
<reference evidence="2" key="1">
    <citation type="submission" date="2020-07" db="EMBL/GenBank/DDBJ databases">
        <title>Multicomponent nature underlies the extraordinary mechanical properties of spider dragline silk.</title>
        <authorList>
            <person name="Kono N."/>
            <person name="Nakamura H."/>
            <person name="Mori M."/>
            <person name="Yoshida Y."/>
            <person name="Ohtoshi R."/>
            <person name="Malay A.D."/>
            <person name="Moran D.A.P."/>
            <person name="Tomita M."/>
            <person name="Numata K."/>
            <person name="Arakawa K."/>
        </authorList>
    </citation>
    <scope>NUCLEOTIDE SEQUENCE</scope>
</reference>
<dbReference type="Gene3D" id="1.10.8.20">
    <property type="entry name" value="N-terminal domain of phosphatidylinositol transfer protein sec14p"/>
    <property type="match status" value="1"/>
</dbReference>